<sequence>MTKVELAKAEHEWDKTDDTRKANRKRLWDLRANEWEEGLRCNEVKRKRNEERILASITWLEQFGLFQGDGNVADIGCGVGRFAAEFAKKSRYVLGVDISPRMTELGNAYAKEMGLLNTEFYTGDFTALDVAVAGLGWQNQFDLVFTSITPAIRGKSGLDNMIAICRAWCFNSCFIYFRNELYDQIMTELFQRPPFREKTSHSNWFKKLFDVLWFRGYQPYIHYFKEYRDENRYVDLSFAQNIAGLLLDEEGKDENAERILRFLEQKADQNGEVSFNSECWYGWTLWNVNERICR</sequence>
<keyword evidence="2" id="KW-0808">Transferase</keyword>
<keyword evidence="2" id="KW-0489">Methyltransferase</keyword>
<dbReference type="CDD" id="cd02440">
    <property type="entry name" value="AdoMet_MTases"/>
    <property type="match status" value="1"/>
</dbReference>
<gene>
    <name evidence="2" type="ORF">NVS47_09925</name>
</gene>
<proteinExistence type="predicted"/>
<dbReference type="InterPro" id="IPR041698">
    <property type="entry name" value="Methyltransf_25"/>
</dbReference>
<comment type="caution">
    <text evidence="2">The sequence shown here is derived from an EMBL/GenBank/DDBJ whole genome shotgun (WGS) entry which is preliminary data.</text>
</comment>
<dbReference type="SUPFAM" id="SSF53335">
    <property type="entry name" value="S-adenosyl-L-methionine-dependent methyltransferases"/>
    <property type="match status" value="1"/>
</dbReference>
<name>A0ABT1Y4M2_9FIRM</name>
<protein>
    <submittedName>
        <fullName evidence="2">Class I SAM-dependent methyltransferase</fullName>
    </submittedName>
</protein>
<dbReference type="Pfam" id="PF13649">
    <property type="entry name" value="Methyltransf_25"/>
    <property type="match status" value="1"/>
</dbReference>
<dbReference type="RefSeq" id="WP_157677454.1">
    <property type="nucleotide sequence ID" value="NZ_CP022121.1"/>
</dbReference>
<evidence type="ECO:0000313" key="2">
    <source>
        <dbReference type="EMBL" id="MCR6545823.1"/>
    </source>
</evidence>
<dbReference type="GO" id="GO:0008168">
    <property type="term" value="F:methyltransferase activity"/>
    <property type="evidence" value="ECO:0007669"/>
    <property type="project" value="UniProtKB-KW"/>
</dbReference>
<dbReference type="Proteomes" id="UP001524944">
    <property type="component" value="Unassembled WGS sequence"/>
</dbReference>
<dbReference type="EMBL" id="JANPWE010000004">
    <property type="protein sequence ID" value="MCR6545823.1"/>
    <property type="molecule type" value="Genomic_DNA"/>
</dbReference>
<dbReference type="InterPro" id="IPR029063">
    <property type="entry name" value="SAM-dependent_MTases_sf"/>
</dbReference>
<dbReference type="Gene3D" id="3.40.50.150">
    <property type="entry name" value="Vaccinia Virus protein VP39"/>
    <property type="match status" value="1"/>
</dbReference>
<evidence type="ECO:0000259" key="1">
    <source>
        <dbReference type="Pfam" id="PF13649"/>
    </source>
</evidence>
<accession>A0ABT1Y4M2</accession>
<evidence type="ECO:0000313" key="3">
    <source>
        <dbReference type="Proteomes" id="UP001524944"/>
    </source>
</evidence>
<keyword evidence="3" id="KW-1185">Reference proteome</keyword>
<organism evidence="2 3">
    <name type="scientific">Dehalobacterium formicoaceticum</name>
    <dbReference type="NCBI Taxonomy" id="51515"/>
    <lineage>
        <taxon>Bacteria</taxon>
        <taxon>Bacillati</taxon>
        <taxon>Bacillota</taxon>
        <taxon>Clostridia</taxon>
        <taxon>Eubacteriales</taxon>
        <taxon>Peptococcaceae</taxon>
        <taxon>Dehalobacterium</taxon>
    </lineage>
</organism>
<feature type="domain" description="Methyltransferase" evidence="1">
    <location>
        <begin position="72"/>
        <end position="148"/>
    </location>
</feature>
<reference evidence="2 3" key="1">
    <citation type="submission" date="2022-08" db="EMBL/GenBank/DDBJ databases">
        <title>Proteogenomics of the novel Dehalobacterium formicoaceticum strain EZ94 highlights a key role of methyltransferases during anaerobic dichloromethane degradation.</title>
        <authorList>
            <person name="Wasmund K."/>
        </authorList>
    </citation>
    <scope>NUCLEOTIDE SEQUENCE [LARGE SCALE GENOMIC DNA]</scope>
    <source>
        <strain evidence="2 3">EZ94</strain>
    </source>
</reference>
<dbReference type="GO" id="GO:0032259">
    <property type="term" value="P:methylation"/>
    <property type="evidence" value="ECO:0007669"/>
    <property type="project" value="UniProtKB-KW"/>
</dbReference>